<dbReference type="Proteomes" id="UP001318860">
    <property type="component" value="Unassembled WGS sequence"/>
</dbReference>
<name>A0ABR0UAF0_REHGL</name>
<evidence type="ECO:0000313" key="3">
    <source>
        <dbReference type="Proteomes" id="UP001318860"/>
    </source>
</evidence>
<sequence>MCGAGGLDMEHGSLPLNLPVSEMHMKMVGQVSSNPESHHFYVSAEERGRIEPISSNTGFNTSMIPYNRLLEPISSNRVGHNESSGGSMGSNPVWMPDQLGCEDGSLMNNMAEEKTPFPVKRKAEVGSLTNSSISQQSLLPNKRPAHTGADVNSVGFLPPSAPQRKTTPAQSKLGSPGLPAQHSVNKKMVRNDSISGKSGLQRGQSAKRQTAQIESASKVRPESSEAVRSKMRESLTAALDLAFQKQDNV</sequence>
<evidence type="ECO:0000313" key="2">
    <source>
        <dbReference type="EMBL" id="KAK6119464.1"/>
    </source>
</evidence>
<evidence type="ECO:0000256" key="1">
    <source>
        <dbReference type="SAM" id="MobiDB-lite"/>
    </source>
</evidence>
<organism evidence="2 3">
    <name type="scientific">Rehmannia glutinosa</name>
    <name type="common">Chinese foxglove</name>
    <dbReference type="NCBI Taxonomy" id="99300"/>
    <lineage>
        <taxon>Eukaryota</taxon>
        <taxon>Viridiplantae</taxon>
        <taxon>Streptophyta</taxon>
        <taxon>Embryophyta</taxon>
        <taxon>Tracheophyta</taxon>
        <taxon>Spermatophyta</taxon>
        <taxon>Magnoliopsida</taxon>
        <taxon>eudicotyledons</taxon>
        <taxon>Gunneridae</taxon>
        <taxon>Pentapetalae</taxon>
        <taxon>asterids</taxon>
        <taxon>lamiids</taxon>
        <taxon>Lamiales</taxon>
        <taxon>Orobanchaceae</taxon>
        <taxon>Rehmannieae</taxon>
        <taxon>Rehmannia</taxon>
    </lineage>
</organism>
<accession>A0ABR0UAF0</accession>
<gene>
    <name evidence="2" type="ORF">DH2020_046792</name>
</gene>
<proteinExistence type="predicted"/>
<dbReference type="EMBL" id="JABTTQ020003188">
    <property type="protein sequence ID" value="KAK6119464.1"/>
    <property type="molecule type" value="Genomic_DNA"/>
</dbReference>
<feature type="compositionally biased region" description="Polar residues" evidence="1">
    <location>
        <begin position="163"/>
        <end position="173"/>
    </location>
</feature>
<feature type="compositionally biased region" description="Basic and acidic residues" evidence="1">
    <location>
        <begin position="217"/>
        <end position="231"/>
    </location>
</feature>
<reference evidence="2 3" key="1">
    <citation type="journal article" date="2021" name="Comput. Struct. Biotechnol. J.">
        <title>De novo genome assembly of the potent medicinal plant Rehmannia glutinosa using nanopore technology.</title>
        <authorList>
            <person name="Ma L."/>
            <person name="Dong C."/>
            <person name="Song C."/>
            <person name="Wang X."/>
            <person name="Zheng X."/>
            <person name="Niu Y."/>
            <person name="Chen S."/>
            <person name="Feng W."/>
        </authorList>
    </citation>
    <scope>NUCLEOTIDE SEQUENCE [LARGE SCALE GENOMIC DNA]</scope>
    <source>
        <strain evidence="2">DH-2019</strain>
    </source>
</reference>
<feature type="compositionally biased region" description="Polar residues" evidence="1">
    <location>
        <begin position="192"/>
        <end position="215"/>
    </location>
</feature>
<keyword evidence="3" id="KW-1185">Reference proteome</keyword>
<protein>
    <submittedName>
        <fullName evidence="2">Uncharacterized protein</fullName>
    </submittedName>
</protein>
<feature type="region of interest" description="Disordered" evidence="1">
    <location>
        <begin position="131"/>
        <end position="231"/>
    </location>
</feature>
<comment type="caution">
    <text evidence="2">The sequence shown here is derived from an EMBL/GenBank/DDBJ whole genome shotgun (WGS) entry which is preliminary data.</text>
</comment>